<dbReference type="AlphaFoldDB" id="A0A2U1BEJ0"/>
<gene>
    <name evidence="2" type="ORF">C7373_11136</name>
</gene>
<dbReference type="RefSeq" id="WP_207216009.1">
    <property type="nucleotide sequence ID" value="NZ_CP011524.1"/>
</dbReference>
<accession>A0A2U1BEJ0</accession>
<dbReference type="Proteomes" id="UP000245778">
    <property type="component" value="Unassembled WGS sequence"/>
</dbReference>
<dbReference type="GeneID" id="93229093"/>
<protein>
    <recommendedName>
        <fullName evidence="1">DUF7666 domain-containing protein</fullName>
    </recommendedName>
</protein>
<sequence>MNYKGMDANMQCRGFQYEVGKEYETDEAVACKTGFHACEYPLDVINYYAPAESRYAVVEQSGKISKSGEDTKVASTKIKIVAEIGLAGLVEAAVEYTTTRAKEEPGGHATGNQGAASATGYQGAASATGYQGAASATGNQGAASATGNQGAASATGYQGAASATGKAGVALAAGFGCKAKGAIGCAICVVERGNWDGETYPIINIKAAIVDGDIIKADTYYMLINGAFVEA</sequence>
<evidence type="ECO:0000313" key="2">
    <source>
        <dbReference type="EMBL" id="PVY47033.1"/>
    </source>
</evidence>
<reference evidence="2 3" key="1">
    <citation type="submission" date="2018-04" db="EMBL/GenBank/DDBJ databases">
        <title>Genomic Encyclopedia of Type Strains, Phase IV (KMG-IV): sequencing the most valuable type-strain genomes for metagenomic binning, comparative biology and taxonomic classification.</title>
        <authorList>
            <person name="Goeker M."/>
        </authorList>
    </citation>
    <scope>NUCLEOTIDE SEQUENCE [LARGE SCALE GENOMIC DNA]</scope>
    <source>
        <strain evidence="2 3">DSM 26588</strain>
    </source>
</reference>
<name>A0A2U1BEJ0_9FIRM</name>
<evidence type="ECO:0000259" key="1">
    <source>
        <dbReference type="Pfam" id="PF24703"/>
    </source>
</evidence>
<organism evidence="2 3">
    <name type="scientific">Intestinimonas butyriciproducens</name>
    <dbReference type="NCBI Taxonomy" id="1297617"/>
    <lineage>
        <taxon>Bacteria</taxon>
        <taxon>Bacillati</taxon>
        <taxon>Bacillota</taxon>
        <taxon>Clostridia</taxon>
        <taxon>Eubacteriales</taxon>
        <taxon>Intestinimonas</taxon>
    </lineage>
</organism>
<proteinExistence type="predicted"/>
<dbReference type="Pfam" id="PF24703">
    <property type="entry name" value="DUF7666"/>
    <property type="match status" value="1"/>
</dbReference>
<dbReference type="EMBL" id="QEKK01000011">
    <property type="protein sequence ID" value="PVY47033.1"/>
    <property type="molecule type" value="Genomic_DNA"/>
</dbReference>
<comment type="caution">
    <text evidence="2">The sequence shown here is derived from an EMBL/GenBank/DDBJ whole genome shotgun (WGS) entry which is preliminary data.</text>
</comment>
<evidence type="ECO:0000313" key="3">
    <source>
        <dbReference type="Proteomes" id="UP000245778"/>
    </source>
</evidence>
<feature type="domain" description="DUF7666" evidence="1">
    <location>
        <begin position="3"/>
        <end position="91"/>
    </location>
</feature>
<dbReference type="InterPro" id="IPR056083">
    <property type="entry name" value="DUF7666"/>
</dbReference>